<dbReference type="Proteomes" id="UP000275024">
    <property type="component" value="Unassembled WGS sequence"/>
</dbReference>
<dbReference type="PANTHER" id="PTHR19211">
    <property type="entry name" value="ATP-BINDING TRANSPORT PROTEIN-RELATED"/>
    <property type="match status" value="1"/>
</dbReference>
<name>A0A3A9W790_9ACTN</name>
<dbReference type="PROSITE" id="PS50893">
    <property type="entry name" value="ABC_TRANSPORTER_2"/>
    <property type="match status" value="2"/>
</dbReference>
<protein>
    <submittedName>
        <fullName evidence="6">ABC transporter ATP-binding protein</fullName>
    </submittedName>
</protein>
<evidence type="ECO:0000313" key="9">
    <source>
        <dbReference type="Proteomes" id="UP000275024"/>
    </source>
</evidence>
<proteinExistence type="predicted"/>
<evidence type="ECO:0000256" key="1">
    <source>
        <dbReference type="ARBA" id="ARBA00022737"/>
    </source>
</evidence>
<evidence type="ECO:0000259" key="5">
    <source>
        <dbReference type="PROSITE" id="PS50893"/>
    </source>
</evidence>
<evidence type="ECO:0000256" key="4">
    <source>
        <dbReference type="SAM" id="MobiDB-lite"/>
    </source>
</evidence>
<dbReference type="PANTHER" id="PTHR19211:SF6">
    <property type="entry name" value="BLL7188 PROTEIN"/>
    <property type="match status" value="1"/>
</dbReference>
<evidence type="ECO:0000256" key="3">
    <source>
        <dbReference type="ARBA" id="ARBA00022840"/>
    </source>
</evidence>
<dbReference type="SUPFAM" id="SSF52540">
    <property type="entry name" value="P-loop containing nucleoside triphosphate hydrolases"/>
    <property type="match status" value="2"/>
</dbReference>
<feature type="domain" description="ABC transporter" evidence="5">
    <location>
        <begin position="6"/>
        <end position="238"/>
    </location>
</feature>
<sequence>MSDALIVCSDLSFSWPDDTPVFTGLSFTVGPGRTGLVAPNGAGKSTLLKLIAGELRPTRGAVTVHGEVGYLPQTLPLTGEGTVADVLGVAPVVRALDAIESGDTDEEHFAVIGDDWDIEERTRAQLDRLGLGHLAFDQPLATLSGGQVVSLGLAGQLLGRPDVLLLDEPTNNLDLDARRRLTAVLDDWHGCLLLVSHDRALLDRVDRIVELDRGAIRSFGGNHTAYLEAVVAEREVAEKNIRNAEQELKREKREAQQARERAERRASNASRTLKDAGLPRIVAGNLKRGAQEAAGRSGQVHAARVGEAKARLDEAGRALRDEQKIALQLPGTRVPAGRTLFLGEGIRVRHGEREIFAGDGVDLTVRGPERIALTGPNGAGKSTLLRVLHGDREPDEGRIQRAEGRVAHLSQRLDLLDPGRTVAENLVHFAPGMAPSDRMNLLARFLFRGPRAHLPVGVLSGGERLRATLACALYAEPAPQLLLLDEPTNNLDLVSVAQLEGALAAYEGAFVVVSHDERFLAEIGVERRLELREGRLAER</sequence>
<evidence type="ECO:0000313" key="6">
    <source>
        <dbReference type="EMBL" id="RKN08669.1"/>
    </source>
</evidence>
<dbReference type="Pfam" id="PF00005">
    <property type="entry name" value="ABC_tran"/>
    <property type="match status" value="2"/>
</dbReference>
<evidence type="ECO:0000256" key="2">
    <source>
        <dbReference type="ARBA" id="ARBA00022741"/>
    </source>
</evidence>
<feature type="compositionally biased region" description="Basic and acidic residues" evidence="4">
    <location>
        <begin position="247"/>
        <end position="266"/>
    </location>
</feature>
<dbReference type="OrthoDB" id="3169603at2"/>
<dbReference type="GO" id="GO:0005524">
    <property type="term" value="F:ATP binding"/>
    <property type="evidence" value="ECO:0007669"/>
    <property type="project" value="UniProtKB-KW"/>
</dbReference>
<dbReference type="FunFam" id="3.40.50.300:FF:000597">
    <property type="entry name" value="ABC transporter ATP-binding protein"/>
    <property type="match status" value="1"/>
</dbReference>
<evidence type="ECO:0000313" key="7">
    <source>
        <dbReference type="EMBL" id="RKN21827.1"/>
    </source>
</evidence>
<keyword evidence="8" id="KW-1185">Reference proteome</keyword>
<gene>
    <name evidence="7" type="ORF">D7318_15815</name>
    <name evidence="6" type="ORF">D7319_14860</name>
</gene>
<reference evidence="8 9" key="1">
    <citation type="submission" date="2018-09" db="EMBL/GenBank/DDBJ databases">
        <title>Streptomyces sp. nov. DS1-2, an endophytic actinomycete isolated from roots of Dendrobium scabrilingue.</title>
        <authorList>
            <person name="Kuncharoen N."/>
            <person name="Kudo T."/>
            <person name="Ohkuma M."/>
            <person name="Yuki M."/>
            <person name="Tanasupawat S."/>
        </authorList>
    </citation>
    <scope>NUCLEOTIDE SEQUENCE [LARGE SCALE GENOMIC DNA]</scope>
    <source>
        <strain evidence="6 9">AZ1-7</strain>
        <strain evidence="7 8">DS1-2</strain>
    </source>
</reference>
<feature type="region of interest" description="Disordered" evidence="4">
    <location>
        <begin position="247"/>
        <end position="270"/>
    </location>
</feature>
<keyword evidence="3 6" id="KW-0067">ATP-binding</keyword>
<evidence type="ECO:0000313" key="8">
    <source>
        <dbReference type="Proteomes" id="UP000268652"/>
    </source>
</evidence>
<dbReference type="InterPro" id="IPR050611">
    <property type="entry name" value="ABCF"/>
</dbReference>
<comment type="caution">
    <text evidence="6">The sequence shown here is derived from an EMBL/GenBank/DDBJ whole genome shotgun (WGS) entry which is preliminary data.</text>
</comment>
<dbReference type="SMART" id="SM00382">
    <property type="entry name" value="AAA"/>
    <property type="match status" value="2"/>
</dbReference>
<dbReference type="EMBL" id="RBDY01000010">
    <property type="protein sequence ID" value="RKN21827.1"/>
    <property type="molecule type" value="Genomic_DNA"/>
</dbReference>
<dbReference type="EMBL" id="RBDX01000010">
    <property type="protein sequence ID" value="RKN08669.1"/>
    <property type="molecule type" value="Genomic_DNA"/>
</dbReference>
<organism evidence="6 9">
    <name type="scientific">Streptomyces radicis</name>
    <dbReference type="NCBI Taxonomy" id="1750517"/>
    <lineage>
        <taxon>Bacteria</taxon>
        <taxon>Bacillati</taxon>
        <taxon>Actinomycetota</taxon>
        <taxon>Actinomycetes</taxon>
        <taxon>Kitasatosporales</taxon>
        <taxon>Streptomycetaceae</taxon>
        <taxon>Streptomyces</taxon>
    </lineage>
</organism>
<dbReference type="GO" id="GO:0016887">
    <property type="term" value="F:ATP hydrolysis activity"/>
    <property type="evidence" value="ECO:0007669"/>
    <property type="project" value="InterPro"/>
</dbReference>
<dbReference type="CDD" id="cd03221">
    <property type="entry name" value="ABCF_EF-3"/>
    <property type="match status" value="2"/>
</dbReference>
<dbReference type="AlphaFoldDB" id="A0A3A9W790"/>
<dbReference type="RefSeq" id="WP_120697748.1">
    <property type="nucleotide sequence ID" value="NZ_RBDX01000010.1"/>
</dbReference>
<keyword evidence="1" id="KW-0677">Repeat</keyword>
<dbReference type="InterPro" id="IPR003439">
    <property type="entry name" value="ABC_transporter-like_ATP-bd"/>
</dbReference>
<feature type="domain" description="ABC transporter" evidence="5">
    <location>
        <begin position="340"/>
        <end position="539"/>
    </location>
</feature>
<accession>A0A3A9W790</accession>
<dbReference type="FunFam" id="3.40.50.300:FF:001320">
    <property type="entry name" value="Heme ABC transporter ATP-binding protein"/>
    <property type="match status" value="1"/>
</dbReference>
<dbReference type="InterPro" id="IPR003593">
    <property type="entry name" value="AAA+_ATPase"/>
</dbReference>
<dbReference type="Gene3D" id="3.40.50.300">
    <property type="entry name" value="P-loop containing nucleotide triphosphate hydrolases"/>
    <property type="match status" value="2"/>
</dbReference>
<dbReference type="InterPro" id="IPR027417">
    <property type="entry name" value="P-loop_NTPase"/>
</dbReference>
<dbReference type="Proteomes" id="UP000268652">
    <property type="component" value="Unassembled WGS sequence"/>
</dbReference>
<keyword evidence="2" id="KW-0547">Nucleotide-binding</keyword>